<sequence length="300" mass="32449">MDALKGYNRRDNTPDFVKTVHQAPYPAIDPTKPSLSAAGKTVLITGGATGIGYSIARNFAAANASTIILLARRASTLETASAELSKKYPSTQVLIYAVDISNPQAVSSTYISATSTAKNHSIDILVLSAVYSHPQAAMLSILDSDLRASFETNIFGNLDLVRKFIALPSPSNHQKTILDVSSEAIFTSVPTTAGYGASKYGLTFLLRHIQADNPALRIHSFHPGAIWTPMVEKVGVKKSHVESLLDDEGLPGGFAVWLAGPEAEFLKGRMVFAKWDVEDLVRNRELFERDGKLATVSLKF</sequence>
<comment type="caution">
    <text evidence="1">The sequence shown here is derived from an EMBL/GenBank/DDBJ whole genome shotgun (WGS) entry which is preliminary data.</text>
</comment>
<gene>
    <name evidence="1" type="ORF">BDR25DRAFT_210840</name>
</gene>
<dbReference type="Proteomes" id="UP000799755">
    <property type="component" value="Unassembled WGS sequence"/>
</dbReference>
<protein>
    <submittedName>
        <fullName evidence="1">NAD(P)-binding protein</fullName>
    </submittedName>
</protein>
<reference evidence="1" key="1">
    <citation type="journal article" date="2020" name="Stud. Mycol.">
        <title>101 Dothideomycetes genomes: a test case for predicting lifestyles and emergence of pathogens.</title>
        <authorList>
            <person name="Haridas S."/>
            <person name="Albert R."/>
            <person name="Binder M."/>
            <person name="Bloem J."/>
            <person name="Labutti K."/>
            <person name="Salamov A."/>
            <person name="Andreopoulos B."/>
            <person name="Baker S."/>
            <person name="Barry K."/>
            <person name="Bills G."/>
            <person name="Bluhm B."/>
            <person name="Cannon C."/>
            <person name="Castanera R."/>
            <person name="Culley D."/>
            <person name="Daum C."/>
            <person name="Ezra D."/>
            <person name="Gonzalez J."/>
            <person name="Henrissat B."/>
            <person name="Kuo A."/>
            <person name="Liang C."/>
            <person name="Lipzen A."/>
            <person name="Lutzoni F."/>
            <person name="Magnuson J."/>
            <person name="Mondo S."/>
            <person name="Nolan M."/>
            <person name="Ohm R."/>
            <person name="Pangilinan J."/>
            <person name="Park H.-J."/>
            <person name="Ramirez L."/>
            <person name="Alfaro M."/>
            <person name="Sun H."/>
            <person name="Tritt A."/>
            <person name="Yoshinaga Y."/>
            <person name="Zwiers L.-H."/>
            <person name="Turgeon B."/>
            <person name="Goodwin S."/>
            <person name="Spatafora J."/>
            <person name="Crous P."/>
            <person name="Grigoriev I."/>
        </authorList>
    </citation>
    <scope>NUCLEOTIDE SEQUENCE</scope>
    <source>
        <strain evidence="1">ATCC 200398</strain>
    </source>
</reference>
<accession>A0ACB6RB88</accession>
<keyword evidence="2" id="KW-1185">Reference proteome</keyword>
<dbReference type="EMBL" id="MU003494">
    <property type="protein sequence ID" value="KAF2476584.1"/>
    <property type="molecule type" value="Genomic_DNA"/>
</dbReference>
<evidence type="ECO:0000313" key="1">
    <source>
        <dbReference type="EMBL" id="KAF2476584.1"/>
    </source>
</evidence>
<organism evidence="1 2">
    <name type="scientific">Lindgomyces ingoldianus</name>
    <dbReference type="NCBI Taxonomy" id="673940"/>
    <lineage>
        <taxon>Eukaryota</taxon>
        <taxon>Fungi</taxon>
        <taxon>Dikarya</taxon>
        <taxon>Ascomycota</taxon>
        <taxon>Pezizomycotina</taxon>
        <taxon>Dothideomycetes</taxon>
        <taxon>Pleosporomycetidae</taxon>
        <taxon>Pleosporales</taxon>
        <taxon>Lindgomycetaceae</taxon>
        <taxon>Lindgomyces</taxon>
    </lineage>
</organism>
<name>A0ACB6RB88_9PLEO</name>
<proteinExistence type="predicted"/>
<evidence type="ECO:0000313" key="2">
    <source>
        <dbReference type="Proteomes" id="UP000799755"/>
    </source>
</evidence>